<gene>
    <name evidence="1" type="ORF">S03H2_62332</name>
</gene>
<dbReference type="Gene3D" id="2.40.10.10">
    <property type="entry name" value="Trypsin-like serine proteases"/>
    <property type="match status" value="1"/>
</dbReference>
<name>X1JFB2_9ZZZZ</name>
<comment type="caution">
    <text evidence="1">The sequence shown here is derived from an EMBL/GenBank/DDBJ whole genome shotgun (WGS) entry which is preliminary data.</text>
</comment>
<organism evidence="1">
    <name type="scientific">marine sediment metagenome</name>
    <dbReference type="NCBI Taxonomy" id="412755"/>
    <lineage>
        <taxon>unclassified sequences</taxon>
        <taxon>metagenomes</taxon>
        <taxon>ecological metagenomes</taxon>
    </lineage>
</organism>
<dbReference type="SUPFAM" id="SSF50494">
    <property type="entry name" value="Trypsin-like serine proteases"/>
    <property type="match status" value="1"/>
</dbReference>
<protein>
    <submittedName>
        <fullName evidence="1">Uncharacterized protein</fullName>
    </submittedName>
</protein>
<accession>X1JFB2</accession>
<evidence type="ECO:0000313" key="1">
    <source>
        <dbReference type="EMBL" id="GAH76994.1"/>
    </source>
</evidence>
<reference evidence="1" key="1">
    <citation type="journal article" date="2014" name="Front. Microbiol.">
        <title>High frequency of phylogenetically diverse reductive dehalogenase-homologous genes in deep subseafloor sedimentary metagenomes.</title>
        <authorList>
            <person name="Kawai M."/>
            <person name="Futagami T."/>
            <person name="Toyoda A."/>
            <person name="Takaki Y."/>
            <person name="Nishi S."/>
            <person name="Hori S."/>
            <person name="Arai W."/>
            <person name="Tsubouchi T."/>
            <person name="Morono Y."/>
            <person name="Uchiyama I."/>
            <person name="Ito T."/>
            <person name="Fujiyama A."/>
            <person name="Inagaki F."/>
            <person name="Takami H."/>
        </authorList>
    </citation>
    <scope>NUCLEOTIDE SEQUENCE</scope>
    <source>
        <strain evidence="1">Expedition CK06-06</strain>
    </source>
</reference>
<dbReference type="InterPro" id="IPR043504">
    <property type="entry name" value="Peptidase_S1_PA_chymotrypsin"/>
</dbReference>
<sequence>MGVTANVQVGEGKIAMFTDQFAMGAMSEPGDSGSVILTEDNKPTGLLFAGSDMLTLANRWTNVKKKLGLD</sequence>
<dbReference type="InterPro" id="IPR009003">
    <property type="entry name" value="Peptidase_S1_PA"/>
</dbReference>
<dbReference type="AlphaFoldDB" id="X1JFB2"/>
<proteinExistence type="predicted"/>
<dbReference type="EMBL" id="BARU01040306">
    <property type="protein sequence ID" value="GAH76994.1"/>
    <property type="molecule type" value="Genomic_DNA"/>
</dbReference>